<keyword evidence="2" id="KW-0472">Membrane</keyword>
<keyword evidence="2" id="KW-1133">Transmembrane helix</keyword>
<dbReference type="NCBIfam" id="NF037970">
    <property type="entry name" value="vanZ_1"/>
    <property type="match status" value="1"/>
</dbReference>
<dbReference type="EMBL" id="SLWL01000007">
    <property type="protein sequence ID" value="TCO12987.1"/>
    <property type="molecule type" value="Genomic_DNA"/>
</dbReference>
<dbReference type="AlphaFoldDB" id="A0A4R2GSB2"/>
<name>A0A4R2GSB2_9HYPH</name>
<feature type="transmembrane region" description="Helical" evidence="2">
    <location>
        <begin position="31"/>
        <end position="53"/>
    </location>
</feature>
<sequence length="148" mass="15371">MTEIDRPRAAPLPLREATGGDGRAQASIRHVARAGGALAVCLIVWLSLIPGAMQTRTPLPKQGEHFLAYLLTAACIALALGRRRSRLYAAGALMALAGALEIGQALVPGRTPGLGDFLASCLGSWAGVGLASLTIALLQRFSGTTDRQ</sequence>
<protein>
    <submittedName>
        <fullName evidence="3">VanZ family protein</fullName>
    </submittedName>
</protein>
<accession>A0A4R2GSB2</accession>
<feature type="transmembrane region" description="Helical" evidence="2">
    <location>
        <begin position="65"/>
        <end position="80"/>
    </location>
</feature>
<evidence type="ECO:0000313" key="3">
    <source>
        <dbReference type="EMBL" id="TCO12987.1"/>
    </source>
</evidence>
<comment type="caution">
    <text evidence="3">The sequence shown here is derived from an EMBL/GenBank/DDBJ whole genome shotgun (WGS) entry which is preliminary data.</text>
</comment>
<feature type="region of interest" description="Disordered" evidence="1">
    <location>
        <begin position="1"/>
        <end position="21"/>
    </location>
</feature>
<organism evidence="3 4">
    <name type="scientific">Camelimonas lactis</name>
    <dbReference type="NCBI Taxonomy" id="659006"/>
    <lineage>
        <taxon>Bacteria</taxon>
        <taxon>Pseudomonadati</taxon>
        <taxon>Pseudomonadota</taxon>
        <taxon>Alphaproteobacteria</taxon>
        <taxon>Hyphomicrobiales</taxon>
        <taxon>Chelatococcaceae</taxon>
        <taxon>Camelimonas</taxon>
    </lineage>
</organism>
<evidence type="ECO:0000256" key="2">
    <source>
        <dbReference type="SAM" id="Phobius"/>
    </source>
</evidence>
<dbReference type="RefSeq" id="WP_245514327.1">
    <property type="nucleotide sequence ID" value="NZ_JBHUNN010000001.1"/>
</dbReference>
<keyword evidence="2" id="KW-0812">Transmembrane</keyword>
<gene>
    <name evidence="3" type="ORF">EV666_10713</name>
</gene>
<feature type="transmembrane region" description="Helical" evidence="2">
    <location>
        <begin position="117"/>
        <end position="138"/>
    </location>
</feature>
<evidence type="ECO:0000256" key="1">
    <source>
        <dbReference type="SAM" id="MobiDB-lite"/>
    </source>
</evidence>
<proteinExistence type="predicted"/>
<dbReference type="Proteomes" id="UP000294881">
    <property type="component" value="Unassembled WGS sequence"/>
</dbReference>
<evidence type="ECO:0000313" key="4">
    <source>
        <dbReference type="Proteomes" id="UP000294881"/>
    </source>
</evidence>
<reference evidence="3 4" key="1">
    <citation type="submission" date="2019-03" db="EMBL/GenBank/DDBJ databases">
        <title>Genomic Encyclopedia of Type Strains, Phase IV (KMG-IV): sequencing the most valuable type-strain genomes for metagenomic binning, comparative biology and taxonomic classification.</title>
        <authorList>
            <person name="Goeker M."/>
        </authorList>
    </citation>
    <scope>NUCLEOTIDE SEQUENCE [LARGE SCALE GENOMIC DNA]</scope>
    <source>
        <strain evidence="3 4">DSM 22958</strain>
    </source>
</reference>
<feature type="transmembrane region" description="Helical" evidence="2">
    <location>
        <begin position="87"/>
        <end position="105"/>
    </location>
</feature>
<keyword evidence="4" id="KW-1185">Reference proteome</keyword>